<feature type="region of interest" description="Disordered" evidence="3">
    <location>
        <begin position="85"/>
        <end position="116"/>
    </location>
</feature>
<dbReference type="InterPro" id="IPR057126">
    <property type="entry name" value="NAV1-like_ubiquitin-like"/>
</dbReference>
<dbReference type="Gene3D" id="3.40.50.300">
    <property type="entry name" value="P-loop containing nucleotide triphosphate hydrolases"/>
    <property type="match status" value="1"/>
</dbReference>
<feature type="domain" description="Neuron navigator 1-like ubiquitin-like" evidence="4">
    <location>
        <begin position="304"/>
        <end position="394"/>
    </location>
</feature>
<keyword evidence="2" id="KW-0175">Coiled coil</keyword>
<comment type="similarity">
    <text evidence="1">Belongs to the Nav/unc-53 family.</text>
</comment>
<evidence type="ECO:0000313" key="5">
    <source>
        <dbReference type="EMBL" id="KAK2102300.1"/>
    </source>
</evidence>
<feature type="compositionally biased region" description="Low complexity" evidence="3">
    <location>
        <begin position="14"/>
        <end position="31"/>
    </location>
</feature>
<feature type="compositionally biased region" description="Low complexity" evidence="3">
    <location>
        <begin position="207"/>
        <end position="220"/>
    </location>
</feature>
<dbReference type="InterPro" id="IPR027417">
    <property type="entry name" value="P-loop_NTPase"/>
</dbReference>
<evidence type="ECO:0000256" key="2">
    <source>
        <dbReference type="SAM" id="Coils"/>
    </source>
</evidence>
<proteinExistence type="inferred from homology"/>
<keyword evidence="6" id="KW-1185">Reference proteome</keyword>
<protein>
    <submittedName>
        <fullName evidence="5">Neuron navigator 3</fullName>
    </submittedName>
</protein>
<evidence type="ECO:0000313" key="6">
    <source>
        <dbReference type="Proteomes" id="UP001266305"/>
    </source>
</evidence>
<accession>A0ABQ9UZV6</accession>
<dbReference type="InterPro" id="IPR039041">
    <property type="entry name" value="Nav/unc-53"/>
</dbReference>
<organism evidence="5 6">
    <name type="scientific">Saguinus oedipus</name>
    <name type="common">Cotton-top tamarin</name>
    <name type="synonym">Oedipomidas oedipus</name>
    <dbReference type="NCBI Taxonomy" id="9490"/>
    <lineage>
        <taxon>Eukaryota</taxon>
        <taxon>Metazoa</taxon>
        <taxon>Chordata</taxon>
        <taxon>Craniata</taxon>
        <taxon>Vertebrata</taxon>
        <taxon>Euteleostomi</taxon>
        <taxon>Mammalia</taxon>
        <taxon>Eutheria</taxon>
        <taxon>Euarchontoglires</taxon>
        <taxon>Primates</taxon>
        <taxon>Haplorrhini</taxon>
        <taxon>Platyrrhini</taxon>
        <taxon>Cebidae</taxon>
        <taxon>Callitrichinae</taxon>
        <taxon>Saguinus</taxon>
    </lineage>
</organism>
<dbReference type="PANTHER" id="PTHR12784:SF18">
    <property type="entry name" value="NEURON NAVIGATOR 3"/>
    <property type="match status" value="1"/>
</dbReference>
<gene>
    <name evidence="5" type="primary">NAV3_1</name>
    <name evidence="5" type="ORF">P7K49_019967</name>
</gene>
<dbReference type="EMBL" id="JASSZA010000009">
    <property type="protein sequence ID" value="KAK2102300.1"/>
    <property type="molecule type" value="Genomic_DNA"/>
</dbReference>
<evidence type="ECO:0000256" key="1">
    <source>
        <dbReference type="ARBA" id="ARBA00006255"/>
    </source>
</evidence>
<feature type="region of interest" description="Disordered" evidence="3">
    <location>
        <begin position="1"/>
        <end position="36"/>
    </location>
</feature>
<evidence type="ECO:0000256" key="3">
    <source>
        <dbReference type="SAM" id="MobiDB-lite"/>
    </source>
</evidence>
<reference evidence="5 6" key="1">
    <citation type="submission" date="2023-05" db="EMBL/GenBank/DDBJ databases">
        <title>B98-5 Cell Line De Novo Hybrid Assembly: An Optical Mapping Approach.</title>
        <authorList>
            <person name="Kananen K."/>
            <person name="Auerbach J.A."/>
            <person name="Kautto E."/>
            <person name="Blachly J.S."/>
        </authorList>
    </citation>
    <scope>NUCLEOTIDE SEQUENCE [LARGE SCALE GENOMIC DNA]</scope>
    <source>
        <strain evidence="5">B95-8</strain>
        <tissue evidence="5">Cell line</tissue>
    </source>
</reference>
<comment type="caution">
    <text evidence="5">The sequence shown here is derived from an EMBL/GenBank/DDBJ whole genome shotgun (WGS) entry which is preliminary data.</text>
</comment>
<name>A0ABQ9UZV6_SAGOE</name>
<evidence type="ECO:0000259" key="4">
    <source>
        <dbReference type="Pfam" id="PF23092"/>
    </source>
</evidence>
<dbReference type="PANTHER" id="PTHR12784">
    <property type="entry name" value="STEERIN"/>
    <property type="match status" value="1"/>
</dbReference>
<sequence>MADLRIRRQHSSESVSSINSATSHSSIGSGNDADSKKKKKKNWFVLSAGHDLIVALKWPFKTNCLEERSIGNGDPFKLRSSFKQAFGKKKSTKPPSSHSDIEELTDSSLPASPKLPHNGGFASSTSYLICECTEAEAEIILQLKSELREKELKLTDIRLEALSSAHHLDQIREAMNRMQNEIEILKAENDRLKAETGNTAKPARPPSESSSSTSSSSSRQSLGLSLNNLNIAETVTSGDYPVNILCLGEIQNILLDDAGDATGHKDGRSVKIIVSISKGYGRAKVSLVKSFKQRISDTFKMEPVLEDQKSQAYLIGSIGVSGKTKWDVLDGVIRRLFKEYVFRIDTSTSLGLSSDCIASYCIGDLIRSHNLEVPELLPCGYLVGDNNIITVNLKGVEENSLDSFVFDTLIPKPITQRYFNLLMEHHRIILSGPSGTGKTYLANKLAEYVITKSGRKKTEDAIATFNVDHKSSKARKARDGFSREYVTS</sequence>
<dbReference type="SUPFAM" id="SSF52540">
    <property type="entry name" value="P-loop containing nucleoside triphosphate hydrolases"/>
    <property type="match status" value="1"/>
</dbReference>
<feature type="coiled-coil region" evidence="2">
    <location>
        <begin position="140"/>
        <end position="195"/>
    </location>
</feature>
<dbReference type="Pfam" id="PF23092">
    <property type="entry name" value="Ubiquitin_6"/>
    <property type="match status" value="1"/>
</dbReference>
<dbReference type="Proteomes" id="UP001266305">
    <property type="component" value="Unassembled WGS sequence"/>
</dbReference>
<feature type="region of interest" description="Disordered" evidence="3">
    <location>
        <begin position="195"/>
        <end position="220"/>
    </location>
</feature>